<organism evidence="1">
    <name type="scientific">marine sediment metagenome</name>
    <dbReference type="NCBI Taxonomy" id="412755"/>
    <lineage>
        <taxon>unclassified sequences</taxon>
        <taxon>metagenomes</taxon>
        <taxon>ecological metagenomes</taxon>
    </lineage>
</organism>
<proteinExistence type="predicted"/>
<sequence>MLSGNYKIKNKKGICLRPPIYSKGESIINRILPITENKNTEIVRIQVLAGAKDYNPEIEKYNGGVRIKTSITYKNPQTMYCICLNPEVMSNTGKFTWTIIEDLISGLTDGIKNHPELRFYITYLEIIDKGTEPNFPHTICLFRKIFTFAAESEVGMKYAPEKKSLDLEAIYRNPEWIDETKGGYWKKHRNNLIPDIYLNLPIAGAKYVEAGWAKRHAHNLTYLKDVFMVRACDLKEYTVPSKVYQALPEGKCYEVDIEDVYEDV</sequence>
<comment type="caution">
    <text evidence="1">The sequence shown here is derived from an EMBL/GenBank/DDBJ whole genome shotgun (WGS) entry which is preliminary data.</text>
</comment>
<dbReference type="AlphaFoldDB" id="A0A0F9FR37"/>
<name>A0A0F9FR37_9ZZZZ</name>
<reference evidence="1" key="1">
    <citation type="journal article" date="2015" name="Nature">
        <title>Complex archaea that bridge the gap between prokaryotes and eukaryotes.</title>
        <authorList>
            <person name="Spang A."/>
            <person name="Saw J.H."/>
            <person name="Jorgensen S.L."/>
            <person name="Zaremba-Niedzwiedzka K."/>
            <person name="Martijn J."/>
            <person name="Lind A.E."/>
            <person name="van Eijk R."/>
            <person name="Schleper C."/>
            <person name="Guy L."/>
            <person name="Ettema T.J."/>
        </authorList>
    </citation>
    <scope>NUCLEOTIDE SEQUENCE</scope>
</reference>
<accession>A0A0F9FR37</accession>
<evidence type="ECO:0000313" key="1">
    <source>
        <dbReference type="EMBL" id="KKL88658.1"/>
    </source>
</evidence>
<protein>
    <submittedName>
        <fullName evidence="1">Uncharacterized protein</fullName>
    </submittedName>
</protein>
<gene>
    <name evidence="1" type="ORF">LCGC14_1922480</name>
</gene>
<dbReference type="EMBL" id="LAZR01020501">
    <property type="protein sequence ID" value="KKL88658.1"/>
    <property type="molecule type" value="Genomic_DNA"/>
</dbReference>